<dbReference type="GO" id="GO:0046872">
    <property type="term" value="F:metal ion binding"/>
    <property type="evidence" value="ECO:0007669"/>
    <property type="project" value="UniProtKB-KW"/>
</dbReference>
<comment type="caution">
    <text evidence="8">The sequence shown here is derived from an EMBL/GenBank/DDBJ whole genome shotgun (WGS) entry which is preliminary data.</text>
</comment>
<feature type="non-terminal residue" evidence="8">
    <location>
        <position position="1"/>
    </location>
</feature>
<name>A0A3M6UTI4_POCDA</name>
<keyword evidence="9" id="KW-1185">Reference proteome</keyword>
<evidence type="ECO:0000313" key="9">
    <source>
        <dbReference type="Proteomes" id="UP000275408"/>
    </source>
</evidence>
<keyword evidence="4" id="KW-0378">Hydrolase</keyword>
<evidence type="ECO:0000256" key="3">
    <source>
        <dbReference type="ARBA" id="ARBA00022723"/>
    </source>
</evidence>
<dbReference type="Pfam" id="PF00884">
    <property type="entry name" value="Sulfatase"/>
    <property type="match status" value="1"/>
</dbReference>
<dbReference type="PANTHER" id="PTHR10342:SF273">
    <property type="entry name" value="RE14504P"/>
    <property type="match status" value="1"/>
</dbReference>
<dbReference type="SUPFAM" id="SSF53649">
    <property type="entry name" value="Alkaline phosphatase-like"/>
    <property type="match status" value="1"/>
</dbReference>
<gene>
    <name evidence="8" type="ORF">pdam_00016149</name>
</gene>
<keyword evidence="5" id="KW-0106">Calcium</keyword>
<dbReference type="Gene3D" id="3.40.720.10">
    <property type="entry name" value="Alkaline Phosphatase, subunit A"/>
    <property type="match status" value="1"/>
</dbReference>
<proteinExistence type="inferred from homology"/>
<dbReference type="PROSITE" id="PS00149">
    <property type="entry name" value="SULFATASE_2"/>
    <property type="match status" value="1"/>
</dbReference>
<dbReference type="OrthoDB" id="103349at2759"/>
<accession>A0A3M6UTI4</accession>
<dbReference type="PROSITE" id="PS00523">
    <property type="entry name" value="SULFATASE_1"/>
    <property type="match status" value="1"/>
</dbReference>
<dbReference type="PANTHER" id="PTHR10342">
    <property type="entry name" value="ARYLSULFATASE"/>
    <property type="match status" value="1"/>
</dbReference>
<evidence type="ECO:0000259" key="7">
    <source>
        <dbReference type="Pfam" id="PF00884"/>
    </source>
</evidence>
<protein>
    <recommendedName>
        <fullName evidence="7">Sulfatase N-terminal domain-containing protein</fullName>
    </recommendedName>
</protein>
<evidence type="ECO:0000256" key="1">
    <source>
        <dbReference type="ARBA" id="ARBA00001913"/>
    </source>
</evidence>
<dbReference type="InterPro" id="IPR000917">
    <property type="entry name" value="Sulfatase_N"/>
</dbReference>
<dbReference type="GO" id="GO:0008484">
    <property type="term" value="F:sulfuric ester hydrolase activity"/>
    <property type="evidence" value="ECO:0007669"/>
    <property type="project" value="InterPro"/>
</dbReference>
<dbReference type="Gene3D" id="3.30.1120.10">
    <property type="match status" value="1"/>
</dbReference>
<keyword evidence="6" id="KW-0325">Glycoprotein</keyword>
<evidence type="ECO:0000256" key="6">
    <source>
        <dbReference type="ARBA" id="ARBA00023180"/>
    </source>
</evidence>
<evidence type="ECO:0000256" key="2">
    <source>
        <dbReference type="ARBA" id="ARBA00008779"/>
    </source>
</evidence>
<dbReference type="InterPro" id="IPR024607">
    <property type="entry name" value="Sulfatase_CS"/>
</dbReference>
<evidence type="ECO:0000256" key="5">
    <source>
        <dbReference type="ARBA" id="ARBA00022837"/>
    </source>
</evidence>
<dbReference type="AlphaFoldDB" id="A0A3M6UTI4"/>
<comment type="similarity">
    <text evidence="2">Belongs to the sulfatase family.</text>
</comment>
<reference evidence="8 9" key="1">
    <citation type="journal article" date="2018" name="Sci. Rep.">
        <title>Comparative analysis of the Pocillopora damicornis genome highlights role of immune system in coral evolution.</title>
        <authorList>
            <person name="Cunning R."/>
            <person name="Bay R.A."/>
            <person name="Gillette P."/>
            <person name="Baker A.C."/>
            <person name="Traylor-Knowles N."/>
        </authorList>
    </citation>
    <scope>NUCLEOTIDE SEQUENCE [LARGE SCALE GENOMIC DNA]</scope>
    <source>
        <strain evidence="8">RSMAS</strain>
        <tissue evidence="8">Whole animal</tissue>
    </source>
</reference>
<feature type="domain" description="Sulfatase N-terminal" evidence="7">
    <location>
        <begin position="46"/>
        <end position="369"/>
    </location>
</feature>
<dbReference type="CDD" id="cd16029">
    <property type="entry name" value="4-S"/>
    <property type="match status" value="1"/>
</dbReference>
<dbReference type="Proteomes" id="UP000275408">
    <property type="component" value="Unassembled WGS sequence"/>
</dbReference>
<keyword evidence="3" id="KW-0479">Metal-binding</keyword>
<sequence length="549" mass="61589">HRISYDYKSKACAEIYQKYLTMRAILQLAVLSSIVIVAQAKNISQPHIIFILADDLGWDDVSFHGSKQIPTPNIDGLANNGVILNNYYVSPICSPSRSTIMTGKYPIHTGMQHSVIMGGEPFGLGLEEKLLPQFLKELGYATHAVGKWHLGFFKYDYTPTKRGFDSFFGYWLGAGDYWDQSEAEMYGSWGLDLRNNTEPVHNQWGNYRTYMFTDHAVNLINSHNTSKPLFLYLAHEAVHSANAHQPLQAPKDLINRFNDSIHDEDRRVFAAMATALDQSVGKVVDTLKARGMYDNSIIVFSTDNGGPANGVSRNTACNYPLRGTKYTLWEGGIRGTSFVHSPLLASTGRVSMDLMHLSDWLPTLYGRAGGDAQKLLNIDGYDMWPSLSKGEKSPRKELVHNIDPVTWASALRYEQWKLLVNETDGGGRDGWYPPPGIEENARSPRNFTTSLPSLKNAVVTCGPQPAEPTKCGVKDGPCLFNIQDDPCEYTNVAEKEKDVLKMMLQLLEKYKATMVPIRNKPYDKNADPKFHDGVWTAWCDEKPNENCEE</sequence>
<dbReference type="EMBL" id="RCHS01000755">
    <property type="protein sequence ID" value="RMX56986.1"/>
    <property type="molecule type" value="Genomic_DNA"/>
</dbReference>
<dbReference type="InterPro" id="IPR047115">
    <property type="entry name" value="ARSB"/>
</dbReference>
<dbReference type="InterPro" id="IPR017850">
    <property type="entry name" value="Alkaline_phosphatase_core_sf"/>
</dbReference>
<evidence type="ECO:0000313" key="8">
    <source>
        <dbReference type="EMBL" id="RMX56986.1"/>
    </source>
</evidence>
<evidence type="ECO:0000256" key="4">
    <source>
        <dbReference type="ARBA" id="ARBA00022801"/>
    </source>
</evidence>
<dbReference type="STRING" id="46731.A0A3M6UTI4"/>
<comment type="cofactor">
    <cofactor evidence="1">
        <name>Ca(2+)</name>
        <dbReference type="ChEBI" id="CHEBI:29108"/>
    </cofactor>
</comment>
<organism evidence="8 9">
    <name type="scientific">Pocillopora damicornis</name>
    <name type="common">Cauliflower coral</name>
    <name type="synonym">Millepora damicornis</name>
    <dbReference type="NCBI Taxonomy" id="46731"/>
    <lineage>
        <taxon>Eukaryota</taxon>
        <taxon>Metazoa</taxon>
        <taxon>Cnidaria</taxon>
        <taxon>Anthozoa</taxon>
        <taxon>Hexacorallia</taxon>
        <taxon>Scleractinia</taxon>
        <taxon>Astrocoeniina</taxon>
        <taxon>Pocilloporidae</taxon>
        <taxon>Pocillopora</taxon>
    </lineage>
</organism>